<protein>
    <submittedName>
        <fullName evidence="2">Uncharacterized protein</fullName>
    </submittedName>
</protein>
<dbReference type="Proteomes" id="UP000017836">
    <property type="component" value="Unassembled WGS sequence"/>
</dbReference>
<reference evidence="3" key="1">
    <citation type="journal article" date="2013" name="Science">
        <title>The Amborella genome and the evolution of flowering plants.</title>
        <authorList>
            <consortium name="Amborella Genome Project"/>
        </authorList>
    </citation>
    <scope>NUCLEOTIDE SEQUENCE [LARGE SCALE GENOMIC DNA]</scope>
</reference>
<evidence type="ECO:0000313" key="3">
    <source>
        <dbReference type="Proteomes" id="UP000017836"/>
    </source>
</evidence>
<dbReference type="EMBL" id="KI392095">
    <property type="protein sequence ID" value="ERN18487.1"/>
    <property type="molecule type" value="Genomic_DNA"/>
</dbReference>
<name>U5DAM4_AMBTC</name>
<accession>U5DAM4</accession>
<sequence>MEEDDDDFDEGINEDNDGDNRNMQDNWHDPTVVECEVSQGTRTSVMEEEELHLIRAEVERAMHNNYTPRHRCTGCGCCRLII</sequence>
<dbReference type="Gramene" id="ERN18487">
    <property type="protein sequence ID" value="ERN18487"/>
    <property type="gene ID" value="AMTR_s00197p00040170"/>
</dbReference>
<evidence type="ECO:0000313" key="2">
    <source>
        <dbReference type="EMBL" id="ERN18487.1"/>
    </source>
</evidence>
<gene>
    <name evidence="2" type="ORF">AMTR_s00197p00040170</name>
</gene>
<feature type="compositionally biased region" description="Basic and acidic residues" evidence="1">
    <location>
        <begin position="18"/>
        <end position="28"/>
    </location>
</feature>
<organism evidence="2 3">
    <name type="scientific">Amborella trichopoda</name>
    <dbReference type="NCBI Taxonomy" id="13333"/>
    <lineage>
        <taxon>Eukaryota</taxon>
        <taxon>Viridiplantae</taxon>
        <taxon>Streptophyta</taxon>
        <taxon>Embryophyta</taxon>
        <taxon>Tracheophyta</taxon>
        <taxon>Spermatophyta</taxon>
        <taxon>Magnoliopsida</taxon>
        <taxon>Amborellales</taxon>
        <taxon>Amborellaceae</taxon>
        <taxon>Amborella</taxon>
    </lineage>
</organism>
<evidence type="ECO:0000256" key="1">
    <source>
        <dbReference type="SAM" id="MobiDB-lite"/>
    </source>
</evidence>
<feature type="region of interest" description="Disordered" evidence="1">
    <location>
        <begin position="1"/>
        <end position="29"/>
    </location>
</feature>
<dbReference type="HOGENOM" id="CLU_2577031_0_0_1"/>
<dbReference type="AlphaFoldDB" id="U5DAM4"/>
<feature type="compositionally biased region" description="Acidic residues" evidence="1">
    <location>
        <begin position="1"/>
        <end position="17"/>
    </location>
</feature>
<proteinExistence type="predicted"/>
<keyword evidence="3" id="KW-1185">Reference proteome</keyword>